<reference evidence="2 3" key="1">
    <citation type="submission" date="2016-09" db="EMBL/GenBank/DDBJ databases">
        <title>Genome-resolved meta-omics ties microbial dynamics to process performance in biotechnology for thiocyanate degradation.</title>
        <authorList>
            <person name="Kantor R.S."/>
            <person name="Huddy R.J."/>
            <person name="Iyer R."/>
            <person name="Thomas B.C."/>
            <person name="Brown C.T."/>
            <person name="Anantharaman K."/>
            <person name="Tringe S."/>
            <person name="Hettich R.L."/>
            <person name="Harrison S.T."/>
            <person name="Banfield J.F."/>
        </authorList>
    </citation>
    <scope>NUCLEOTIDE SEQUENCE [LARGE SCALE GENOMIC DNA]</scope>
    <source>
        <strain evidence="2">59-99</strain>
    </source>
</reference>
<dbReference type="EMBL" id="MKVH01000002">
    <property type="protein sequence ID" value="OJX61313.1"/>
    <property type="molecule type" value="Genomic_DNA"/>
</dbReference>
<evidence type="ECO:0008006" key="4">
    <source>
        <dbReference type="Google" id="ProtNLM"/>
    </source>
</evidence>
<name>A0A1M3L6W2_9BACT</name>
<keyword evidence="1" id="KW-0472">Membrane</keyword>
<evidence type="ECO:0000313" key="2">
    <source>
        <dbReference type="EMBL" id="OJX61313.1"/>
    </source>
</evidence>
<gene>
    <name evidence="2" type="ORF">BGO89_01690</name>
</gene>
<dbReference type="STRING" id="1895771.BGO89_01690"/>
<comment type="caution">
    <text evidence="2">The sequence shown here is derived from an EMBL/GenBank/DDBJ whole genome shotgun (WGS) entry which is preliminary data.</text>
</comment>
<feature type="transmembrane region" description="Helical" evidence="1">
    <location>
        <begin position="43"/>
        <end position="65"/>
    </location>
</feature>
<feature type="transmembrane region" description="Helical" evidence="1">
    <location>
        <begin position="98"/>
        <end position="118"/>
    </location>
</feature>
<keyword evidence="1" id="KW-1133">Transmembrane helix</keyword>
<dbReference type="InterPro" id="IPR037185">
    <property type="entry name" value="EmrE-like"/>
</dbReference>
<sequence>MIGMKLLLFCVLQSALGVGGTALLTQALHGRDISVASITSATMTWQGIGGLVLLFSSFLVMGVILSFAKMAAYIPLNTALTFLFTVVLTIVVQRDAVSWPLVGGMALIFVGVLLVSAATTPRP</sequence>
<dbReference type="AlphaFoldDB" id="A0A1M3L6W2"/>
<dbReference type="Proteomes" id="UP000184233">
    <property type="component" value="Unassembled WGS sequence"/>
</dbReference>
<dbReference type="SUPFAM" id="SSF103481">
    <property type="entry name" value="Multidrug resistance efflux transporter EmrE"/>
    <property type="match status" value="1"/>
</dbReference>
<evidence type="ECO:0000256" key="1">
    <source>
        <dbReference type="SAM" id="Phobius"/>
    </source>
</evidence>
<feature type="transmembrane region" description="Helical" evidence="1">
    <location>
        <begin position="72"/>
        <end position="92"/>
    </location>
</feature>
<proteinExistence type="predicted"/>
<evidence type="ECO:0000313" key="3">
    <source>
        <dbReference type="Proteomes" id="UP000184233"/>
    </source>
</evidence>
<organism evidence="2 3">
    <name type="scientific">Candidatus Kapaibacterium thiocyanatum</name>
    <dbReference type="NCBI Taxonomy" id="1895771"/>
    <lineage>
        <taxon>Bacteria</taxon>
        <taxon>Pseudomonadati</taxon>
        <taxon>Candidatus Kapaibacteriota</taxon>
        <taxon>Candidatus Kapaibacteriia</taxon>
        <taxon>Candidatus Kapaibacteriales</taxon>
        <taxon>Candidatus Kapaibacteriaceae</taxon>
        <taxon>Candidatus Kapaibacterium</taxon>
    </lineage>
</organism>
<dbReference type="Gene3D" id="1.10.3730.20">
    <property type="match status" value="1"/>
</dbReference>
<accession>A0A1M3L6W2</accession>
<protein>
    <recommendedName>
        <fullName evidence="4">EamA domain-containing protein</fullName>
    </recommendedName>
</protein>
<keyword evidence="1" id="KW-0812">Transmembrane</keyword>